<proteinExistence type="predicted"/>
<sequence length="483" mass="54622">MFRKRIFLFVPGLFFFIIATSLYLGHEHLTRLTKIYLPTQHEVAEAEPSTSIPSSASLITSDPDFASSESTLAKILLTTPSTTSIRVDQTKGSSFTSIPTWTPSQAIIISNGTILDARRIAPFVTAILDPAVTHPPRLQCPPLNTSRYDALGTEPDAQRNDKPQHIDYFFALNLRNCIDLLPRLLGSIVEAIRFLGPHRCALSIVEGNSPDGTADVLIALRPFLEDLGIHYIYNNSAIDPSKNDRIGKLVKLRNLVLGPLFKKEVNVSEETTVVFINDVAACTEDILELVLQRRNLNADMTCAMDWTFPGGADDPTFYGVWIARDGQGDTFFRIGENGNWERAWELFPDNPQTKARFEAHLPFQVFACWNGATVFTAAPLLEGLRFRMVNGTADECWQGEPELFCKDMTFRGYDRIAVIPSVNLEYDNERARRLKMNKGYVTNLVQDIQENDNRIVWQDPPENVLCMPEFHRQSWRQWNETLH</sequence>
<comment type="caution">
    <text evidence="1">The sequence shown here is derived from an EMBL/GenBank/DDBJ whole genome shotgun (WGS) entry which is preliminary data.</text>
</comment>
<reference evidence="1" key="1">
    <citation type="submission" date="2022-08" db="EMBL/GenBank/DDBJ databases">
        <title>Genome Sequence of Fusarium decemcellulare.</title>
        <authorList>
            <person name="Buettner E."/>
        </authorList>
    </citation>
    <scope>NUCLEOTIDE SEQUENCE</scope>
    <source>
        <strain evidence="1">Babe19</strain>
    </source>
</reference>
<name>A0ACC1SWL4_9HYPO</name>
<organism evidence="1 2">
    <name type="scientific">Fusarium decemcellulare</name>
    <dbReference type="NCBI Taxonomy" id="57161"/>
    <lineage>
        <taxon>Eukaryota</taxon>
        <taxon>Fungi</taxon>
        <taxon>Dikarya</taxon>
        <taxon>Ascomycota</taxon>
        <taxon>Pezizomycotina</taxon>
        <taxon>Sordariomycetes</taxon>
        <taxon>Hypocreomycetidae</taxon>
        <taxon>Hypocreales</taxon>
        <taxon>Nectriaceae</taxon>
        <taxon>Fusarium</taxon>
        <taxon>Fusarium decemcellulare species complex</taxon>
    </lineage>
</organism>
<protein>
    <submittedName>
        <fullName evidence="1">Uncharacterized protein</fullName>
    </submittedName>
</protein>
<dbReference type="Proteomes" id="UP001148629">
    <property type="component" value="Unassembled WGS sequence"/>
</dbReference>
<accession>A0ACC1SWL4</accession>
<gene>
    <name evidence="1" type="ORF">NM208_g1313</name>
</gene>
<dbReference type="EMBL" id="JANRMS010000066">
    <property type="protein sequence ID" value="KAJ3547831.1"/>
    <property type="molecule type" value="Genomic_DNA"/>
</dbReference>
<evidence type="ECO:0000313" key="2">
    <source>
        <dbReference type="Proteomes" id="UP001148629"/>
    </source>
</evidence>
<evidence type="ECO:0000313" key="1">
    <source>
        <dbReference type="EMBL" id="KAJ3547831.1"/>
    </source>
</evidence>
<keyword evidence="2" id="KW-1185">Reference proteome</keyword>